<keyword evidence="5 10" id="KW-0132">Cell division</keyword>
<dbReference type="SUPFAM" id="SSF52540">
    <property type="entry name" value="P-loop containing nucleoside triphosphate hydrolases"/>
    <property type="match status" value="1"/>
</dbReference>
<dbReference type="InterPro" id="IPR027417">
    <property type="entry name" value="P-loop_NTPase"/>
</dbReference>
<keyword evidence="3" id="KW-0813">Transport</keyword>
<evidence type="ECO:0000256" key="1">
    <source>
        <dbReference type="ARBA" id="ARBA00005417"/>
    </source>
</evidence>
<feature type="domain" description="ABC transporter" evidence="11">
    <location>
        <begin position="2"/>
        <end position="227"/>
    </location>
</feature>
<keyword evidence="4 10" id="KW-1003">Cell membrane</keyword>
<evidence type="ECO:0000313" key="13">
    <source>
        <dbReference type="Proteomes" id="UP000430692"/>
    </source>
</evidence>
<comment type="function">
    <text evidence="10">Part of the ABC transporter FtsEX involved in cellular division.</text>
</comment>
<dbReference type="InterPro" id="IPR015854">
    <property type="entry name" value="ABC_transpr_LolD-like"/>
</dbReference>
<dbReference type="PANTHER" id="PTHR24220">
    <property type="entry name" value="IMPORT ATP-BINDING PROTEIN"/>
    <property type="match status" value="1"/>
</dbReference>
<evidence type="ECO:0000256" key="10">
    <source>
        <dbReference type="RuleBase" id="RU365094"/>
    </source>
</evidence>
<comment type="subcellular location">
    <subcellularLocation>
        <location evidence="10">Cell membrane</location>
        <topology evidence="10">Peripheral membrane protein</topology>
        <orientation evidence="10">Cytoplasmic side</orientation>
    </subcellularLocation>
</comment>
<comment type="subunit">
    <text evidence="10">Homodimer. Forms a membrane-associated complex with FtsX.</text>
</comment>
<accession>A0A6I4VWA1</accession>
<dbReference type="GO" id="GO:0051301">
    <property type="term" value="P:cell division"/>
    <property type="evidence" value="ECO:0007669"/>
    <property type="project" value="UniProtKB-UniRule"/>
</dbReference>
<keyword evidence="6 10" id="KW-0547">Nucleotide-binding</keyword>
<evidence type="ECO:0000256" key="3">
    <source>
        <dbReference type="ARBA" id="ARBA00022448"/>
    </source>
</evidence>
<dbReference type="InterPro" id="IPR003593">
    <property type="entry name" value="AAA+_ATPase"/>
</dbReference>
<keyword evidence="13" id="KW-1185">Reference proteome</keyword>
<sequence>MIEMHDVWKVYPNGIEALRGIDVKVDQGEFVYIVGPSGAGKSSFIKLMYREEKPTHGVVLINGVNVKRVRDWKIPYVRRRIGVVFQDYKLLPHLSAYENVAFAMEAVETPKREMRPRVQEVLELVGLGDRMKALPSQLSGGEQQRVSIARAIVNNPTFIIADEPTGNLDPENSWDIMYLLEEINARGTTVVMATHNKEIVNTMRQRVIAIEQGVIVRDELEGEYGYED</sequence>
<protein>
    <recommendedName>
        <fullName evidence="2 10">Cell division ATP-binding protein FtsE</fullName>
    </recommendedName>
</protein>
<dbReference type="NCBIfam" id="TIGR02673">
    <property type="entry name" value="FtsE"/>
    <property type="match status" value="1"/>
</dbReference>
<dbReference type="Gene3D" id="3.40.50.300">
    <property type="entry name" value="P-loop containing nucleotide triphosphate hydrolases"/>
    <property type="match status" value="1"/>
</dbReference>
<organism evidence="12 13">
    <name type="scientific">Shimazuella alba</name>
    <dbReference type="NCBI Taxonomy" id="2690964"/>
    <lineage>
        <taxon>Bacteria</taxon>
        <taxon>Bacillati</taxon>
        <taxon>Bacillota</taxon>
        <taxon>Bacilli</taxon>
        <taxon>Bacillales</taxon>
        <taxon>Thermoactinomycetaceae</taxon>
        <taxon>Shimazuella</taxon>
    </lineage>
</organism>
<name>A0A6I4VWA1_9BACL</name>
<dbReference type="AlphaFoldDB" id="A0A6I4VWA1"/>
<evidence type="ECO:0000259" key="11">
    <source>
        <dbReference type="PROSITE" id="PS50893"/>
    </source>
</evidence>
<dbReference type="PROSITE" id="PS50893">
    <property type="entry name" value="ABC_TRANSPORTER_2"/>
    <property type="match status" value="1"/>
</dbReference>
<dbReference type="GO" id="GO:0005886">
    <property type="term" value="C:plasma membrane"/>
    <property type="evidence" value="ECO:0007669"/>
    <property type="project" value="UniProtKB-SubCell"/>
</dbReference>
<comment type="similarity">
    <text evidence="1 10">Belongs to the ABC transporter superfamily.</text>
</comment>
<proteinExistence type="inferred from homology"/>
<evidence type="ECO:0000256" key="2">
    <source>
        <dbReference type="ARBA" id="ARBA00020019"/>
    </source>
</evidence>
<evidence type="ECO:0000256" key="4">
    <source>
        <dbReference type="ARBA" id="ARBA00022475"/>
    </source>
</evidence>
<dbReference type="InterPro" id="IPR003439">
    <property type="entry name" value="ABC_transporter-like_ATP-bd"/>
</dbReference>
<dbReference type="InterPro" id="IPR017871">
    <property type="entry name" value="ABC_transporter-like_CS"/>
</dbReference>
<keyword evidence="7 10" id="KW-0067">ATP-binding</keyword>
<dbReference type="Pfam" id="PF00005">
    <property type="entry name" value="ABC_tran"/>
    <property type="match status" value="1"/>
</dbReference>
<dbReference type="EMBL" id="WUUL01000002">
    <property type="protein sequence ID" value="MXQ52814.1"/>
    <property type="molecule type" value="Genomic_DNA"/>
</dbReference>
<dbReference type="GO" id="GO:0005524">
    <property type="term" value="F:ATP binding"/>
    <property type="evidence" value="ECO:0007669"/>
    <property type="project" value="UniProtKB-UniRule"/>
</dbReference>
<dbReference type="GO" id="GO:0016887">
    <property type="term" value="F:ATP hydrolysis activity"/>
    <property type="evidence" value="ECO:0007669"/>
    <property type="project" value="InterPro"/>
</dbReference>
<dbReference type="InterPro" id="IPR005286">
    <property type="entry name" value="Cell_div_FtsE"/>
</dbReference>
<dbReference type="SMART" id="SM00382">
    <property type="entry name" value="AAA"/>
    <property type="match status" value="1"/>
</dbReference>
<gene>
    <name evidence="10 12" type="primary">ftsE</name>
    <name evidence="12" type="ORF">GSM42_03520</name>
</gene>
<evidence type="ECO:0000313" key="12">
    <source>
        <dbReference type="EMBL" id="MXQ52814.1"/>
    </source>
</evidence>
<evidence type="ECO:0000256" key="8">
    <source>
        <dbReference type="ARBA" id="ARBA00023136"/>
    </source>
</evidence>
<evidence type="ECO:0000256" key="7">
    <source>
        <dbReference type="ARBA" id="ARBA00022840"/>
    </source>
</evidence>
<evidence type="ECO:0000256" key="9">
    <source>
        <dbReference type="ARBA" id="ARBA00023306"/>
    </source>
</evidence>
<evidence type="ECO:0000256" key="6">
    <source>
        <dbReference type="ARBA" id="ARBA00022741"/>
    </source>
</evidence>
<keyword evidence="8 10" id="KW-0472">Membrane</keyword>
<dbReference type="GO" id="GO:0022857">
    <property type="term" value="F:transmembrane transporter activity"/>
    <property type="evidence" value="ECO:0007669"/>
    <property type="project" value="TreeGrafter"/>
</dbReference>
<comment type="caution">
    <text evidence="12">The sequence shown here is derived from an EMBL/GenBank/DDBJ whole genome shotgun (WGS) entry which is preliminary data.</text>
</comment>
<evidence type="ECO:0000256" key="5">
    <source>
        <dbReference type="ARBA" id="ARBA00022618"/>
    </source>
</evidence>
<dbReference type="Proteomes" id="UP000430692">
    <property type="component" value="Unassembled WGS sequence"/>
</dbReference>
<dbReference type="PANTHER" id="PTHR24220:SF470">
    <property type="entry name" value="CELL DIVISION ATP-BINDING PROTEIN FTSE"/>
    <property type="match status" value="1"/>
</dbReference>
<dbReference type="FunFam" id="3.40.50.300:FF:000056">
    <property type="entry name" value="Cell division ATP-binding protein FtsE"/>
    <property type="match status" value="1"/>
</dbReference>
<dbReference type="PROSITE" id="PS00211">
    <property type="entry name" value="ABC_TRANSPORTER_1"/>
    <property type="match status" value="1"/>
</dbReference>
<reference evidence="12 13" key="1">
    <citation type="submission" date="2019-12" db="EMBL/GenBank/DDBJ databases">
        <title>Whole-genome analyses of novel actinobacteria.</title>
        <authorList>
            <person name="Sahin N."/>
            <person name="Saygin H."/>
        </authorList>
    </citation>
    <scope>NUCLEOTIDE SEQUENCE [LARGE SCALE GENOMIC DNA]</scope>
    <source>
        <strain evidence="12 13">KC615</strain>
    </source>
</reference>
<dbReference type="RefSeq" id="WP_160800456.1">
    <property type="nucleotide sequence ID" value="NZ_WUUL01000002.1"/>
</dbReference>
<keyword evidence="9 10" id="KW-0131">Cell cycle</keyword>